<dbReference type="PRINTS" id="PR00080">
    <property type="entry name" value="SDRFAMILY"/>
</dbReference>
<dbReference type="AlphaFoldDB" id="A0A7R9Q016"/>
<dbReference type="OrthoDB" id="294295at2759"/>
<dbReference type="EMBL" id="OC858588">
    <property type="protein sequence ID" value="CAD7626636.1"/>
    <property type="molecule type" value="Genomic_DNA"/>
</dbReference>
<dbReference type="Gene3D" id="3.40.50.720">
    <property type="entry name" value="NAD(P)-binding Rossmann-like Domain"/>
    <property type="match status" value="2"/>
</dbReference>
<name>A0A7R9Q016_9ACAR</name>
<organism evidence="1">
    <name type="scientific">Medioppia subpectinata</name>
    <dbReference type="NCBI Taxonomy" id="1979941"/>
    <lineage>
        <taxon>Eukaryota</taxon>
        <taxon>Metazoa</taxon>
        <taxon>Ecdysozoa</taxon>
        <taxon>Arthropoda</taxon>
        <taxon>Chelicerata</taxon>
        <taxon>Arachnida</taxon>
        <taxon>Acari</taxon>
        <taxon>Acariformes</taxon>
        <taxon>Sarcoptiformes</taxon>
        <taxon>Oribatida</taxon>
        <taxon>Brachypylina</taxon>
        <taxon>Oppioidea</taxon>
        <taxon>Oppiidae</taxon>
        <taxon>Medioppia</taxon>
    </lineage>
</organism>
<reference evidence="1" key="1">
    <citation type="submission" date="2020-11" db="EMBL/GenBank/DDBJ databases">
        <authorList>
            <person name="Tran Van P."/>
        </authorList>
    </citation>
    <scope>NUCLEOTIDE SEQUENCE</scope>
</reference>
<gene>
    <name evidence="1" type="ORF">OSB1V03_LOCUS7069</name>
</gene>
<proteinExistence type="predicted"/>
<evidence type="ECO:0000313" key="1">
    <source>
        <dbReference type="EMBL" id="CAD7626636.1"/>
    </source>
</evidence>
<dbReference type="Proteomes" id="UP000759131">
    <property type="component" value="Unassembled WGS sequence"/>
</dbReference>
<dbReference type="InterPro" id="IPR036291">
    <property type="entry name" value="NAD(P)-bd_dom_sf"/>
</dbReference>
<dbReference type="InterPro" id="IPR002347">
    <property type="entry name" value="SDR_fam"/>
</dbReference>
<dbReference type="Pfam" id="PF13561">
    <property type="entry name" value="adh_short_C2"/>
    <property type="match status" value="2"/>
</dbReference>
<sequence>MSAKDIYSEVKKSRDFTKKVILVTGSSGGIGEAIAKLYSALGASVVITGRREAIVKRVAKEAQELSPNKTPALEIPADLGKNGEAERVFNETIKTFKRLDVLVNNAGDYIKANGTDDNFLDVLDRSLKVDLKASLTLIRLFEPYLKQSKGNVVNISSVFTERPQKSYLGYQLAKQALEMSTTTLALELAPHGIRVNSVGIGIVRSHVTHDDPNVMKIFNEAAKQTPLGRIGTPDDIAKGVVFLSSSDASFITGHNLVIDGGINNDIYQEVRDSRNFTGKIVLVTGSASGIGEQIVKLYSALGASVVVTGRKASEISKVAKEVQELSPKKLKPLEVTADLTKDEDLKRLFDETIKAYKGLDVLVNSAGLLINSSATDKDFLSVLDKSEKIDLRASLELIRLSVPYLQKSKGTVVNICSTFTIHPQKSYLGYELAKQALSMATNVLSLELAPQGIRVNSISPGIVQSHPLNETLPWEKRVIEKAAKTTPLARPGLPIDIAKGIVFLSSSDASFITGHNLVVDGGLRYNMDSDFMNV</sequence>
<dbReference type="PANTHER" id="PTHR43975">
    <property type="entry name" value="ZGC:101858"/>
    <property type="match status" value="1"/>
</dbReference>
<accession>A0A7R9Q016</accession>
<dbReference type="FunFam" id="3.40.50.720:FF:000084">
    <property type="entry name" value="Short-chain dehydrogenase reductase"/>
    <property type="match status" value="2"/>
</dbReference>
<dbReference type="SUPFAM" id="SSF51735">
    <property type="entry name" value="NAD(P)-binding Rossmann-fold domains"/>
    <property type="match status" value="2"/>
</dbReference>
<dbReference type="EMBL" id="CAJPIZ010004013">
    <property type="protein sequence ID" value="CAG2107066.1"/>
    <property type="molecule type" value="Genomic_DNA"/>
</dbReference>
<keyword evidence="2" id="KW-1185">Reference proteome</keyword>
<evidence type="ECO:0000313" key="2">
    <source>
        <dbReference type="Proteomes" id="UP000759131"/>
    </source>
</evidence>
<dbReference type="PRINTS" id="PR00081">
    <property type="entry name" value="GDHRDH"/>
</dbReference>
<protein>
    <submittedName>
        <fullName evidence="1">Uncharacterized protein</fullName>
    </submittedName>
</protein>
<dbReference type="PANTHER" id="PTHR43975:SF2">
    <property type="entry name" value="EG:BACR7A4.14 PROTEIN-RELATED"/>
    <property type="match status" value="1"/>
</dbReference>